<sequence length="71" mass="8029">MKWLPSFVTLFLVFVAGLVLQVGSIFLSVNSFPTSPSFAWSMYLRLLGLLLMVVSPLLIMLKFFSRLDNKS</sequence>
<reference evidence="3" key="1">
    <citation type="submission" date="2017-06" db="EMBL/GenBank/DDBJ databases">
        <authorList>
            <person name="Varghese N."/>
            <person name="Submissions S."/>
        </authorList>
    </citation>
    <scope>NUCLEOTIDE SEQUENCE [LARGE SCALE GENOMIC DNA]</scope>
    <source>
        <strain evidence="3">DSM 11116</strain>
    </source>
</reference>
<protein>
    <submittedName>
        <fullName evidence="2">Uncharacterized protein</fullName>
    </submittedName>
</protein>
<name>A0A212TM21_9BACT</name>
<keyword evidence="1" id="KW-0812">Transmembrane</keyword>
<evidence type="ECO:0000313" key="3">
    <source>
        <dbReference type="Proteomes" id="UP000198131"/>
    </source>
</evidence>
<keyword evidence="1" id="KW-1133">Transmembrane helix</keyword>
<feature type="transmembrane region" description="Helical" evidence="1">
    <location>
        <begin position="42"/>
        <end position="64"/>
    </location>
</feature>
<dbReference type="EMBL" id="FYEW01000001">
    <property type="protein sequence ID" value="SNC67062.1"/>
    <property type="molecule type" value="Genomic_DNA"/>
</dbReference>
<organism evidence="2 3">
    <name type="scientific">Hymenobacter gelipurpurascens</name>
    <dbReference type="NCBI Taxonomy" id="89968"/>
    <lineage>
        <taxon>Bacteria</taxon>
        <taxon>Pseudomonadati</taxon>
        <taxon>Bacteroidota</taxon>
        <taxon>Cytophagia</taxon>
        <taxon>Cytophagales</taxon>
        <taxon>Hymenobacteraceae</taxon>
        <taxon>Hymenobacter</taxon>
    </lineage>
</organism>
<keyword evidence="1" id="KW-0472">Membrane</keyword>
<feature type="transmembrane region" description="Helical" evidence="1">
    <location>
        <begin position="7"/>
        <end position="30"/>
    </location>
</feature>
<proteinExistence type="predicted"/>
<dbReference type="Proteomes" id="UP000198131">
    <property type="component" value="Unassembled WGS sequence"/>
</dbReference>
<evidence type="ECO:0000256" key="1">
    <source>
        <dbReference type="SAM" id="Phobius"/>
    </source>
</evidence>
<evidence type="ECO:0000313" key="2">
    <source>
        <dbReference type="EMBL" id="SNC67062.1"/>
    </source>
</evidence>
<dbReference type="AlphaFoldDB" id="A0A212TM21"/>
<gene>
    <name evidence="2" type="ORF">SAMN06265337_1822</name>
</gene>
<accession>A0A212TM21</accession>
<keyword evidence="3" id="KW-1185">Reference proteome</keyword>